<dbReference type="Pfam" id="PF03171">
    <property type="entry name" value="2OG-FeII_Oxy"/>
    <property type="match status" value="1"/>
</dbReference>
<accession>A0AAN6DYA7</accession>
<dbReference type="SUPFAM" id="SSF51197">
    <property type="entry name" value="Clavaminate synthase-like"/>
    <property type="match status" value="1"/>
</dbReference>
<evidence type="ECO:0000313" key="3">
    <source>
        <dbReference type="Proteomes" id="UP001203852"/>
    </source>
</evidence>
<proteinExistence type="predicted"/>
<dbReference type="InterPro" id="IPR044861">
    <property type="entry name" value="IPNS-like_FE2OG_OXY"/>
</dbReference>
<feature type="domain" description="Isopenicillin N synthase-like Fe(2+) 2OG dioxygenase" evidence="1">
    <location>
        <begin position="6"/>
        <end position="56"/>
    </location>
</feature>
<dbReference type="AlphaFoldDB" id="A0AAN6DYA7"/>
<dbReference type="EMBL" id="MU404353">
    <property type="protein sequence ID" value="KAI1613517.1"/>
    <property type="molecule type" value="Genomic_DNA"/>
</dbReference>
<evidence type="ECO:0000259" key="1">
    <source>
        <dbReference type="Pfam" id="PF03171"/>
    </source>
</evidence>
<evidence type="ECO:0000313" key="2">
    <source>
        <dbReference type="EMBL" id="KAI1613517.1"/>
    </source>
</evidence>
<name>A0AAN6DYA7_9EURO</name>
<sequence>MDDVTGRWAEVPPVRGAYVVNIGNLMMRWTNHTFNSALYRVLNYSGKDRYSIPFFFDGDSSVLIDCIPGCEEGGKREPPIFARDFLQMQVSKSYSKREAGGRNGNRPGT</sequence>
<organism evidence="2 3">
    <name type="scientific">Exophiala viscosa</name>
    <dbReference type="NCBI Taxonomy" id="2486360"/>
    <lineage>
        <taxon>Eukaryota</taxon>
        <taxon>Fungi</taxon>
        <taxon>Dikarya</taxon>
        <taxon>Ascomycota</taxon>
        <taxon>Pezizomycotina</taxon>
        <taxon>Eurotiomycetes</taxon>
        <taxon>Chaetothyriomycetidae</taxon>
        <taxon>Chaetothyriales</taxon>
        <taxon>Herpotrichiellaceae</taxon>
        <taxon>Exophiala</taxon>
    </lineage>
</organism>
<dbReference type="InterPro" id="IPR027443">
    <property type="entry name" value="IPNS-like_sf"/>
</dbReference>
<gene>
    <name evidence="2" type="ORF">EDD36DRAFT_433905</name>
</gene>
<dbReference type="Gene3D" id="2.60.120.330">
    <property type="entry name" value="B-lactam Antibiotic, Isopenicillin N Synthase, Chain"/>
    <property type="match status" value="1"/>
</dbReference>
<reference evidence="2" key="1">
    <citation type="journal article" date="2022" name="bioRxiv">
        <title>Deciphering the potential niche of two novel black yeast fungi from a biological soil crust based on their genomes, phenotypes, and melanin regulation.</title>
        <authorList>
            <consortium name="DOE Joint Genome Institute"/>
            <person name="Carr E.C."/>
            <person name="Barton Q."/>
            <person name="Grambo S."/>
            <person name="Sullivan M."/>
            <person name="Renfro C.M."/>
            <person name="Kuo A."/>
            <person name="Pangilinan J."/>
            <person name="Lipzen A."/>
            <person name="Keymanesh K."/>
            <person name="Savage E."/>
            <person name="Barry K."/>
            <person name="Grigoriev I.V."/>
            <person name="Riekhof W.R."/>
            <person name="Harris S.S."/>
        </authorList>
    </citation>
    <scope>NUCLEOTIDE SEQUENCE</scope>
    <source>
        <strain evidence="2">JF 03-4F</strain>
    </source>
</reference>
<comment type="caution">
    <text evidence="2">The sequence shown here is derived from an EMBL/GenBank/DDBJ whole genome shotgun (WGS) entry which is preliminary data.</text>
</comment>
<protein>
    <recommendedName>
        <fullName evidence="1">Isopenicillin N synthase-like Fe(2+) 2OG dioxygenase domain-containing protein</fullName>
    </recommendedName>
</protein>
<dbReference type="Proteomes" id="UP001203852">
    <property type="component" value="Unassembled WGS sequence"/>
</dbReference>
<keyword evidence="3" id="KW-1185">Reference proteome</keyword>